<feature type="domain" description="VWA7 N-terminal" evidence="9">
    <location>
        <begin position="131"/>
        <end position="238"/>
    </location>
</feature>
<keyword evidence="2" id="KW-0964">Secreted</keyword>
<dbReference type="InterPro" id="IPR056475">
    <property type="entry name" value="GBD_Hemicentin/VWA7"/>
</dbReference>
<feature type="domain" description="VWA7 N-terminal" evidence="9">
    <location>
        <begin position="77"/>
        <end position="130"/>
    </location>
</feature>
<dbReference type="InterPro" id="IPR052577">
    <property type="entry name" value="VWA7"/>
</dbReference>
<feature type="domain" description="Hemicentin-1-like von Willebrand factor A" evidence="8">
    <location>
        <begin position="250"/>
        <end position="425"/>
    </location>
</feature>
<name>A0AAD6FDY6_9TELE</name>
<comment type="subcellular location">
    <subcellularLocation>
        <location evidence="1">Secreted</location>
    </subcellularLocation>
</comment>
<keyword evidence="11" id="KW-1185">Reference proteome</keyword>
<dbReference type="InterPro" id="IPR056862">
    <property type="entry name" value="VWA7_N"/>
</dbReference>
<evidence type="ECO:0000313" key="10">
    <source>
        <dbReference type="EMBL" id="KAJ4930162.1"/>
    </source>
</evidence>
<feature type="domain" description="VWA7 Ig-like" evidence="7">
    <location>
        <begin position="1559"/>
        <end position="1652"/>
    </location>
</feature>
<dbReference type="Gene3D" id="3.40.50.410">
    <property type="entry name" value="von Willebrand factor, type A domain"/>
    <property type="match status" value="2"/>
</dbReference>
<evidence type="ECO:0000256" key="1">
    <source>
        <dbReference type="ARBA" id="ARBA00004613"/>
    </source>
</evidence>
<comment type="caution">
    <text evidence="10">The sequence shown here is derived from an EMBL/GenBank/DDBJ whole genome shotgun (WGS) entry which is preliminary data.</text>
</comment>
<feature type="domain" description="VWA7 N-terminal" evidence="9">
    <location>
        <begin position="946"/>
        <end position="1133"/>
    </location>
</feature>
<accession>A0AAD6FDY6</accession>
<evidence type="ECO:0000256" key="2">
    <source>
        <dbReference type="ARBA" id="ARBA00022525"/>
    </source>
</evidence>
<dbReference type="SUPFAM" id="SSF53300">
    <property type="entry name" value="vWA-like"/>
    <property type="match status" value="2"/>
</dbReference>
<dbReference type="Proteomes" id="UP001219934">
    <property type="component" value="Unassembled WGS sequence"/>
</dbReference>
<sequence>MFGLAALCFLLLQTGAFGFQIYFFGVGLWSSSSLTHEAITQRAVLNATVQACRALARAEGKDFTFPPLNAESVAVASPHHFDDEQFLEGRRLITEGLSVVKASNKRDNSVTAREKLGRILHPLQDFYSHTKDRATCRNCDGDDCRNNILEDILQEKILISGYFALNLPLISSYKPEGKCSHGGFGDKTSKTEPKGGISKDKVGSDHGHLYITAANMAIAATSELLEDIRGAAGDKTFLQLMGINKGSSKALCFVIDTTGSTSDDIDAVRAVTSSIIDSKVGTEDAPSLYILVPFNDPDFGPLLKTTDPNVFKNAIDSLRAEGGGDSPEMSLSGLQLALAGAPPESEIFLFTDAPAKDTHLKSTVIALIERTKSVVNFMITAVLRSRFGRLVGDSEQQQSRMGVSDATLYRDLAQVSGGLAIEVTKAELPAATSIITQSSTSSLVTLLQANRNPGKADNFTFSVDESVRNITVYITGTSTTFSLTNPSGVSQESTNNRGPLITASQSVGNFQTLQLKAETGLWEIKFVSTNPYMLKVVGVSAIDFLFDFLEVSQDPIGGLEIIDNRPRAGVNGSLLVTVTGSDTATLTEVILVESSGLRQVNGSVEAMGGGNYFARFDRIPAEEFVVLVKGQNNNGSSRATSVNLQRQSTTSIRASTVSVRSPVTTGVLEPGTPLSVSFSVATSGAGGTFSIQATNDQNFDLSFPSSLIVETGSTANGAVNITAPSNTPSGTDVTLTIEAEAPGGAGANYVVLRFTVLTPVTDFAPPVCQNVSLQSTCSDSCSSSMWELSVQVTDGDGGSGVDRVSLRQGNGTLNTSLAAGNITMVSYDASCFSPDVELVVVDEVGNVATCFYSITRTVVVTATTQSPKVPTAAPGVSLSSRATGAFGFQIYFFGVGLWSSSSLTHETITQRAILNVTVQACRALARAEGKDFTFPPLNAESVAVASPHHFDDEQFLEGRRLITEGLSVVKASNKRDNFVTAREKLGRILHPLQDFYSHSNWVEMGNKLPNSNLFREGTSIGNIAAKDRATCRNCDGDDCRNNILEDILQEKILISGYFAFNLPLISSYKPEGKCSHGGFGDKTSKTEPKGGISKDKVGSDHGHLYITAANMAIAATSELLEDIRGAAGDKTFLQLMGINKGSSKALCFVIDTTGSMSDDIDAVRAVTSSIIDSKVGTEDAPSLYILVPFNDPDFGPLLKTTDPNVFKNAIDSLRAEGGGDSPEMSLSGLQLALAGAPPESEIFLFTDAPAKDTHLKSTVIALIERTKSVVNFMITAVLRSRFGRLVGDSEQQQSRMGVSDATLYRDLAQVSGGLAIEVTKAELPAATSIITQSSTSSLVTLLQANRNPGKADNFTFSVDESVRNITVYITGTSTTFSLTNPSGVSQESTNNRGPLITASQSVGNFQTLQLKAETGLWEIKFVSTNPYMLKVVGVSAIDFLFDFLEVSQDPIGGLEIIDNRPRAGVNGSLLVTVTGSDTATLTEVILVESSGLRQVNGSVEAMGGGNYFARFDRIPAEEFVVLVKGQNNNGSSRATSVNLQRQSTTSIRASTVSVRSPVTTGVLEPGTPLSVSFSVATSGAGGTFSIQATNDQNFDLSFPSSLIVATGSTANGAVNITAPSNTPSGTDVTLTIEAEAPGGAGANYVVLRFTVLTPVTDFAPPVCQNVSLQSTCSDSCSSSMWELSVQVTDGDGGSGVDRVSLRQGNGTLNTSLAAGNITMVSYDASCCSPDVELVVVDEVGNVATCFYSITRTVVVTATTQSPKVPTAAPGVSLSSRAVPSFLLCFCITILGFNLPF</sequence>
<dbReference type="CDD" id="cd00198">
    <property type="entry name" value="vWFA"/>
    <property type="match status" value="1"/>
</dbReference>
<dbReference type="Pfam" id="PF23619">
    <property type="entry name" value="Ig_VWA7"/>
    <property type="match status" value="2"/>
</dbReference>
<dbReference type="Pfam" id="PF25107">
    <property type="entry name" value="VWA7_N"/>
    <property type="match status" value="3"/>
</dbReference>
<dbReference type="InterPro" id="IPR057615">
    <property type="entry name" value="Ig_VWA7"/>
</dbReference>
<evidence type="ECO:0000259" key="8">
    <source>
        <dbReference type="Pfam" id="PF25106"/>
    </source>
</evidence>
<dbReference type="PANTHER" id="PTHR14905:SF18">
    <property type="entry name" value="VON WILLEBRAND FACTOR A DOMAIN-CONTAINING 10, TANDEM DUPLICATE 1-RELATED"/>
    <property type="match status" value="1"/>
</dbReference>
<evidence type="ECO:0000259" key="6">
    <source>
        <dbReference type="Pfam" id="PF23560"/>
    </source>
</evidence>
<reference evidence="10" key="1">
    <citation type="submission" date="2022-11" db="EMBL/GenBank/DDBJ databases">
        <title>Chromosome-level genome of Pogonophryne albipinna.</title>
        <authorList>
            <person name="Jo E."/>
        </authorList>
    </citation>
    <scope>NUCLEOTIDE SEQUENCE</scope>
    <source>
        <strain evidence="10">SGF0006</strain>
        <tissue evidence="10">Muscle</tissue>
    </source>
</reference>
<evidence type="ECO:0000259" key="9">
    <source>
        <dbReference type="Pfam" id="PF25107"/>
    </source>
</evidence>
<evidence type="ECO:0000313" key="11">
    <source>
        <dbReference type="Proteomes" id="UP001219934"/>
    </source>
</evidence>
<feature type="signal peptide" evidence="5">
    <location>
        <begin position="1"/>
        <end position="18"/>
    </location>
</feature>
<feature type="chain" id="PRO_5041970147" description="von Willebrand factor A domain-containing protein 7-like" evidence="5">
    <location>
        <begin position="19"/>
        <end position="1796"/>
    </location>
</feature>
<evidence type="ECO:0008006" key="12">
    <source>
        <dbReference type="Google" id="ProtNLM"/>
    </source>
</evidence>
<dbReference type="InterPro" id="IPR036465">
    <property type="entry name" value="vWFA_dom_sf"/>
</dbReference>
<dbReference type="Pfam" id="PF25106">
    <property type="entry name" value="VWA_4"/>
    <property type="match status" value="2"/>
</dbReference>
<proteinExistence type="predicted"/>
<feature type="domain" description="Hemicentin/VWA7 galactose-binding" evidence="6">
    <location>
        <begin position="1339"/>
        <end position="1435"/>
    </location>
</feature>
<feature type="domain" description="VWA7 Ig-like" evidence="7">
    <location>
        <begin position="664"/>
        <end position="757"/>
    </location>
</feature>
<keyword evidence="4" id="KW-0325">Glycoprotein</keyword>
<keyword evidence="3 5" id="KW-0732">Signal</keyword>
<evidence type="ECO:0000259" key="7">
    <source>
        <dbReference type="Pfam" id="PF23619"/>
    </source>
</evidence>
<evidence type="ECO:0000256" key="3">
    <source>
        <dbReference type="ARBA" id="ARBA00022729"/>
    </source>
</evidence>
<protein>
    <recommendedName>
        <fullName evidence="12">von Willebrand factor A domain-containing protein 7-like</fullName>
    </recommendedName>
</protein>
<dbReference type="PANTHER" id="PTHR14905">
    <property type="entry name" value="NG37"/>
    <property type="match status" value="1"/>
</dbReference>
<evidence type="ECO:0000256" key="5">
    <source>
        <dbReference type="SAM" id="SignalP"/>
    </source>
</evidence>
<dbReference type="Pfam" id="PF23560">
    <property type="entry name" value="GBD_Hemicentin"/>
    <property type="match status" value="2"/>
</dbReference>
<feature type="domain" description="Hemicentin-1-like von Willebrand factor A" evidence="8">
    <location>
        <begin position="1145"/>
        <end position="1320"/>
    </location>
</feature>
<dbReference type="InterPro" id="IPR056861">
    <property type="entry name" value="HMCN1-like_VWA"/>
</dbReference>
<dbReference type="GO" id="GO:0005576">
    <property type="term" value="C:extracellular region"/>
    <property type="evidence" value="ECO:0007669"/>
    <property type="project" value="UniProtKB-SubCell"/>
</dbReference>
<gene>
    <name evidence="10" type="ORF">JOQ06_019175</name>
</gene>
<organism evidence="10 11">
    <name type="scientific">Pogonophryne albipinna</name>
    <dbReference type="NCBI Taxonomy" id="1090488"/>
    <lineage>
        <taxon>Eukaryota</taxon>
        <taxon>Metazoa</taxon>
        <taxon>Chordata</taxon>
        <taxon>Craniata</taxon>
        <taxon>Vertebrata</taxon>
        <taxon>Euteleostomi</taxon>
        <taxon>Actinopterygii</taxon>
        <taxon>Neopterygii</taxon>
        <taxon>Teleostei</taxon>
        <taxon>Neoteleostei</taxon>
        <taxon>Acanthomorphata</taxon>
        <taxon>Eupercaria</taxon>
        <taxon>Perciformes</taxon>
        <taxon>Notothenioidei</taxon>
        <taxon>Pogonophryne</taxon>
    </lineage>
</organism>
<dbReference type="EMBL" id="JAPTMU010000016">
    <property type="protein sequence ID" value="KAJ4930162.1"/>
    <property type="molecule type" value="Genomic_DNA"/>
</dbReference>
<evidence type="ECO:0000256" key="4">
    <source>
        <dbReference type="ARBA" id="ARBA00023180"/>
    </source>
</evidence>
<feature type="domain" description="Hemicentin/VWA7 galactose-binding" evidence="6">
    <location>
        <begin position="444"/>
        <end position="540"/>
    </location>
</feature>